<gene>
    <name evidence="1" type="ORF">M8818_007285</name>
</gene>
<evidence type="ECO:0000313" key="1">
    <source>
        <dbReference type="EMBL" id="KAK8196132.1"/>
    </source>
</evidence>
<organism evidence="1 2">
    <name type="scientific">Zalaria obscura</name>
    <dbReference type="NCBI Taxonomy" id="2024903"/>
    <lineage>
        <taxon>Eukaryota</taxon>
        <taxon>Fungi</taxon>
        <taxon>Dikarya</taxon>
        <taxon>Ascomycota</taxon>
        <taxon>Pezizomycotina</taxon>
        <taxon>Dothideomycetes</taxon>
        <taxon>Dothideomycetidae</taxon>
        <taxon>Dothideales</taxon>
        <taxon>Zalariaceae</taxon>
        <taxon>Zalaria</taxon>
    </lineage>
</organism>
<dbReference type="EMBL" id="JAMKPW020000042">
    <property type="protein sequence ID" value="KAK8196132.1"/>
    <property type="molecule type" value="Genomic_DNA"/>
</dbReference>
<reference evidence="1" key="1">
    <citation type="submission" date="2024-02" db="EMBL/GenBank/DDBJ databases">
        <title>Metagenome Assembled Genome of Zalaria obscura JY119.</title>
        <authorList>
            <person name="Vighnesh L."/>
            <person name="Jagadeeshwari U."/>
            <person name="Venkata Ramana C."/>
            <person name="Sasikala C."/>
        </authorList>
    </citation>
    <scope>NUCLEOTIDE SEQUENCE</scope>
    <source>
        <strain evidence="1">JY119</strain>
    </source>
</reference>
<keyword evidence="2" id="KW-1185">Reference proteome</keyword>
<comment type="caution">
    <text evidence="1">The sequence shown here is derived from an EMBL/GenBank/DDBJ whole genome shotgun (WGS) entry which is preliminary data.</text>
</comment>
<sequence>MRTVLDHAGHSGSPYNASPKKPDSCGPGRCSGSISLDEHQACRRADIATLANLFERQLLVGCGNAACTTPLCLTGRSHSNAPPKRQYTKISARMIALALASGDHPQTKLCPYISGADGEPTASGKQVKTDPKSIIQQLSNTEALSKLQPSNTPLALVSQTEKAVDLQYMDCNMLYAIKSTLLASSARYEEKDLRRTETWENLLDRQRGMHEFKQLSYVFTNYRCLVRSFRRDATDDLYFQFDLDGRLVNYLKSWNPGYYSLMFECLWIALEPLFESPFAGSSTFQYRHASPSFESIDASPDSWSNSSKAPHQMVTLPAEAHAEEVSHAALIPILTLTGSVPRGRMDAWSIVWPTLINGKTYGKQRRLTSDPYTSPWLHILDAFQFEPALRLLYRLVTAIGARSCVEETLKNFPAHLKIQRRIIGDLVMIEARSRVKAYGDPIPDSSKHGPRIATTSMIWLEWLRQCVLKNWDGKPEINRWSRTGAALEMMHSMYEDRDEAMLDIPGEIFSTSVILSCFDIHELAQHWLEYQDNPKNPNTRHILHYTFLFSPRALTHIFRTINHVKMRRAYSEVQNAHHMRHALRMVIARAPHRGLDHQLETTEAHYLVIKASRGFLLQDAMDQIWHREKRELFRPLRVRMGFEEGEIGHDLGGVQIEFFKLLCSEVFDTDHSLFITDPQTKMTWFRPASLEPLYKYELVGLLFGLAIYNGVTLPVNFPLAFYRKLLGLPCSPDDLADGWPTLARTLHDLKEYDGSVEDDLARDYMYSFSANGLLIDVSMEDPWSELAGDDGSNKATDAGVGTLKLLDIHHDKHHEERRRSQDSGNYSAGLPENSMPTTVYEPSDSLTGNGKQSGRSDQPDMVYHWPGWKVVLAESQEAATPVTNANRDAYVEDYARWELDYSIRPQYLAFEKGFRYLFSEGALSLFTPTTLRTLIEGHNTIDIAALQQAAQYRGYTAKSPQIRWFWDIVQGYSPDKQKKLLEFVTASSRVPSSGAQSLTFAIEKIEGETEALPGSSTCFGTLRLPEYTTKEVMGRKLDVALEHSIGFGQA</sequence>
<name>A0ACC3S5F2_9PEZI</name>
<protein>
    <submittedName>
        <fullName evidence="1">Uncharacterized protein</fullName>
    </submittedName>
</protein>
<proteinExistence type="predicted"/>
<evidence type="ECO:0000313" key="2">
    <source>
        <dbReference type="Proteomes" id="UP001320706"/>
    </source>
</evidence>
<accession>A0ACC3S5F2</accession>
<dbReference type="Proteomes" id="UP001320706">
    <property type="component" value="Unassembled WGS sequence"/>
</dbReference>